<evidence type="ECO:0000256" key="3">
    <source>
        <dbReference type="ARBA" id="ARBA00022898"/>
    </source>
</evidence>
<dbReference type="NCBIfam" id="TIGR01814">
    <property type="entry name" value="kynureninase"/>
    <property type="match status" value="1"/>
</dbReference>
<dbReference type="GO" id="GO:0019805">
    <property type="term" value="P:quinolinate biosynthetic process"/>
    <property type="evidence" value="ECO:0007669"/>
    <property type="project" value="UniProtKB-UniRule"/>
</dbReference>
<comment type="function">
    <text evidence="4 6">Catalyzes the cleavage of L-kynurenine (L-Kyn) and L-3-hydroxykynurenine (L-3OHKyn) into anthranilic acid (AA) and 3-hydroxyanthranilic acid (3-OHAA), respectively.</text>
</comment>
<dbReference type="Gene3D" id="3.90.1150.10">
    <property type="entry name" value="Aspartate Aminotransferase, domain 1"/>
    <property type="match status" value="1"/>
</dbReference>
<dbReference type="GO" id="GO:0009435">
    <property type="term" value="P:NAD+ biosynthetic process"/>
    <property type="evidence" value="ECO:0007669"/>
    <property type="project" value="UniProtKB-UniRule"/>
</dbReference>
<evidence type="ECO:0000313" key="8">
    <source>
        <dbReference type="Proteomes" id="UP000239709"/>
    </source>
</evidence>
<evidence type="ECO:0000256" key="4">
    <source>
        <dbReference type="HAMAP-Rule" id="MF_01970"/>
    </source>
</evidence>
<evidence type="ECO:0000313" key="7">
    <source>
        <dbReference type="EMBL" id="AVO35001.1"/>
    </source>
</evidence>
<dbReference type="PANTHER" id="PTHR14084">
    <property type="entry name" value="KYNURENINASE"/>
    <property type="match status" value="1"/>
</dbReference>
<dbReference type="EC" id="3.7.1.3" evidence="4 5"/>
<dbReference type="UniPathway" id="UPA00334">
    <property type="reaction ID" value="UER00455"/>
</dbReference>
<feature type="binding site" evidence="4">
    <location>
        <position position="173"/>
    </location>
    <ligand>
        <name>pyridoxal 5'-phosphate</name>
        <dbReference type="ChEBI" id="CHEBI:597326"/>
    </ligand>
</feature>
<dbReference type="RefSeq" id="WP_106703550.1">
    <property type="nucleotide sequence ID" value="NZ_CP027666.1"/>
</dbReference>
<sequence length="438" mass="47026">MSPTTHTLESCRALDAADALAPLKAQFSLPQGVIYLDGNSLGAQPRAAAARVAEVVQQEWGQDLITAWNKAGWIDLPQRLGDQFAPWIGAGTGQVAFTDTTSINLYKVLTAAARLAQAEHPGRTRVLSERSNFPTDLYIAQSVCQAHGLELVLLEPEDITAQLRDDVAILMLTHVNYRTGAMHDMAALTAQAHAQGIVCVWDLCHSAGAVPVDLLGANADYAVGCSYKYLNGGPGAPAFVWVHPRLTDRFWQPLSGWFGHAAPFEFTPDYRPAAGIQRYLCGTQPILSLSALQCGLDVFTASEALGGMAALRAKSLALTDLFIALVEQRCAGHGIGLATPREHARRGSQVCLTRAEGLGVDGQGSGAYAIVQALIARGVIGDFRKGDGTGRHLDILRFGFTPLYVGFADVWHAVEHLRDVLASGEWQQPEFNHVNAVT</sequence>
<dbReference type="UniPathway" id="UPA00253">
    <property type="reaction ID" value="UER00329"/>
</dbReference>
<comment type="similarity">
    <text evidence="4 6">Belongs to the kynureninase family.</text>
</comment>
<feature type="binding site" evidence="4">
    <location>
        <position position="102"/>
    </location>
    <ligand>
        <name>pyridoxal 5'-phosphate</name>
        <dbReference type="ChEBI" id="CHEBI:597326"/>
    </ligand>
</feature>
<feature type="modified residue" description="N6-(pyridoxal phosphate)lysine" evidence="4">
    <location>
        <position position="228"/>
    </location>
</feature>
<dbReference type="GO" id="GO:0005737">
    <property type="term" value="C:cytoplasm"/>
    <property type="evidence" value="ECO:0007669"/>
    <property type="project" value="UniProtKB-UniRule"/>
</dbReference>
<keyword evidence="3 4" id="KW-0663">Pyridoxal phosphate</keyword>
<dbReference type="GO" id="GO:0030429">
    <property type="term" value="F:kynureninase activity"/>
    <property type="evidence" value="ECO:0007669"/>
    <property type="project" value="UniProtKB-UniRule"/>
</dbReference>
<comment type="catalytic activity">
    <reaction evidence="6">
        <text>3-hydroxy-L-kynurenine + H2O = 3-hydroxyanthranilate + L-alanine + H(+)</text>
        <dbReference type="Rhea" id="RHEA:25143"/>
        <dbReference type="ChEBI" id="CHEBI:15377"/>
        <dbReference type="ChEBI" id="CHEBI:15378"/>
        <dbReference type="ChEBI" id="CHEBI:36559"/>
        <dbReference type="ChEBI" id="CHEBI:57972"/>
        <dbReference type="ChEBI" id="CHEBI:58125"/>
        <dbReference type="EC" id="3.7.1.3"/>
    </reaction>
</comment>
<comment type="cofactor">
    <cofactor evidence="4 6">
        <name>pyridoxal 5'-phosphate</name>
        <dbReference type="ChEBI" id="CHEBI:597326"/>
    </cofactor>
</comment>
<comment type="pathway">
    <text evidence="4 6">Amino-acid degradation; L-kynurenine degradation; L-alanine and anthranilate from L-kynurenine: step 1/1.</text>
</comment>
<comment type="catalytic activity">
    <reaction evidence="4 6">
        <text>L-kynurenine + H2O = anthranilate + L-alanine + H(+)</text>
        <dbReference type="Rhea" id="RHEA:16813"/>
        <dbReference type="ChEBI" id="CHEBI:15377"/>
        <dbReference type="ChEBI" id="CHEBI:15378"/>
        <dbReference type="ChEBI" id="CHEBI:16567"/>
        <dbReference type="ChEBI" id="CHEBI:57959"/>
        <dbReference type="ChEBI" id="CHEBI:57972"/>
        <dbReference type="EC" id="3.7.1.3"/>
    </reaction>
</comment>
<feature type="binding site" evidence="4">
    <location>
        <position position="227"/>
    </location>
    <ligand>
        <name>pyridoxal 5'-phosphate</name>
        <dbReference type="ChEBI" id="CHEBI:597326"/>
    </ligand>
</feature>
<dbReference type="InterPro" id="IPR015424">
    <property type="entry name" value="PyrdxlP-dep_Trfase"/>
</dbReference>
<keyword evidence="1 4" id="KW-0662">Pyridine nucleotide biosynthesis</keyword>
<dbReference type="FunFam" id="3.40.640.10:FF:000107">
    <property type="entry name" value="Kynureninase"/>
    <property type="match status" value="1"/>
</dbReference>
<gene>
    <name evidence="4 7" type="primary">kynU</name>
    <name evidence="7" type="ORF">C6570_12710</name>
</gene>
<evidence type="ECO:0000256" key="6">
    <source>
        <dbReference type="PIRNR" id="PIRNR038800"/>
    </source>
</evidence>
<dbReference type="InterPro" id="IPR015421">
    <property type="entry name" value="PyrdxlP-dep_Trfase_major"/>
</dbReference>
<dbReference type="OrthoDB" id="9812626at2"/>
<reference evidence="7 8" key="1">
    <citation type="submission" date="2018-03" db="EMBL/GenBank/DDBJ databases">
        <title>Genome sequencing of Ottowia sp.</title>
        <authorList>
            <person name="Kim S.-J."/>
            <person name="Heo J."/>
            <person name="Kwon S.-W."/>
        </authorList>
    </citation>
    <scope>NUCLEOTIDE SEQUENCE [LARGE SCALE GENOMIC DNA]</scope>
    <source>
        <strain evidence="7 8">KADR8-3</strain>
    </source>
</reference>
<accession>A0A2S0MGX0</accession>
<feature type="binding site" evidence="4">
    <location>
        <position position="205"/>
    </location>
    <ligand>
        <name>pyridoxal 5'-phosphate</name>
        <dbReference type="ChEBI" id="CHEBI:597326"/>
    </ligand>
</feature>
<dbReference type="EMBL" id="CP027666">
    <property type="protein sequence ID" value="AVO35001.1"/>
    <property type="molecule type" value="Genomic_DNA"/>
</dbReference>
<dbReference type="GO" id="GO:0030170">
    <property type="term" value="F:pyridoxal phosphate binding"/>
    <property type="evidence" value="ECO:0007669"/>
    <property type="project" value="UniProtKB-UniRule"/>
</dbReference>
<name>A0A2S0MGX0_9BURK</name>
<keyword evidence="8" id="KW-1185">Reference proteome</keyword>
<organism evidence="7 8">
    <name type="scientific">Ottowia oryzae</name>
    <dbReference type="NCBI Taxonomy" id="2109914"/>
    <lineage>
        <taxon>Bacteria</taxon>
        <taxon>Pseudomonadati</taxon>
        <taxon>Pseudomonadota</taxon>
        <taxon>Betaproteobacteria</taxon>
        <taxon>Burkholderiales</taxon>
        <taxon>Comamonadaceae</taxon>
        <taxon>Ottowia</taxon>
    </lineage>
</organism>
<evidence type="ECO:0000256" key="1">
    <source>
        <dbReference type="ARBA" id="ARBA00022642"/>
    </source>
</evidence>
<dbReference type="GO" id="GO:0097053">
    <property type="term" value="P:L-kynurenine catabolic process"/>
    <property type="evidence" value="ECO:0007669"/>
    <property type="project" value="UniProtKB-UniRule"/>
</dbReference>
<dbReference type="HAMAP" id="MF_01970">
    <property type="entry name" value="Kynureninase"/>
    <property type="match status" value="1"/>
</dbReference>
<proteinExistence type="inferred from homology"/>
<dbReference type="PANTHER" id="PTHR14084:SF0">
    <property type="entry name" value="KYNURENINASE"/>
    <property type="match status" value="1"/>
</dbReference>
<dbReference type="Proteomes" id="UP000239709">
    <property type="component" value="Chromosome"/>
</dbReference>
<evidence type="ECO:0000256" key="2">
    <source>
        <dbReference type="ARBA" id="ARBA00022801"/>
    </source>
</evidence>
<dbReference type="AlphaFoldDB" id="A0A2S0MGX0"/>
<comment type="pathway">
    <text evidence="4 6">Cofactor biosynthesis; NAD(+) biosynthesis; quinolinate from L-kynurenine: step 2/3.</text>
</comment>
<evidence type="ECO:0000256" key="5">
    <source>
        <dbReference type="NCBIfam" id="TIGR01814"/>
    </source>
</evidence>
<dbReference type="Gene3D" id="3.40.640.10">
    <property type="entry name" value="Type I PLP-dependent aspartate aminotransferase-like (Major domain)"/>
    <property type="match status" value="1"/>
</dbReference>
<dbReference type="InterPro" id="IPR010111">
    <property type="entry name" value="Kynureninase"/>
</dbReference>
<dbReference type="SUPFAM" id="SSF53383">
    <property type="entry name" value="PLP-dependent transferases"/>
    <property type="match status" value="1"/>
</dbReference>
<feature type="binding site" evidence="4">
    <location>
        <position position="202"/>
    </location>
    <ligand>
        <name>pyridoxal 5'-phosphate</name>
        <dbReference type="ChEBI" id="CHEBI:597326"/>
    </ligand>
</feature>
<dbReference type="GO" id="GO:0043420">
    <property type="term" value="P:anthranilate metabolic process"/>
    <property type="evidence" value="ECO:0007669"/>
    <property type="project" value="TreeGrafter"/>
</dbReference>
<comment type="subunit">
    <text evidence="4 6">Homodimer.</text>
</comment>
<dbReference type="Pfam" id="PF22580">
    <property type="entry name" value="KYNU_C"/>
    <property type="match status" value="1"/>
</dbReference>
<feature type="binding site" evidence="4">
    <location>
        <position position="283"/>
    </location>
    <ligand>
        <name>pyridoxal 5'-phosphate</name>
        <dbReference type="ChEBI" id="CHEBI:597326"/>
    </ligand>
</feature>
<feature type="binding site" evidence="4">
    <location>
        <begin position="133"/>
        <end position="136"/>
    </location>
    <ligand>
        <name>pyridoxal 5'-phosphate</name>
        <dbReference type="ChEBI" id="CHEBI:597326"/>
    </ligand>
</feature>
<dbReference type="InterPro" id="IPR015422">
    <property type="entry name" value="PyrdxlP-dep_Trfase_small"/>
</dbReference>
<dbReference type="GO" id="GO:0019441">
    <property type="term" value="P:L-tryptophan catabolic process to kynurenine"/>
    <property type="evidence" value="ECO:0007669"/>
    <property type="project" value="TreeGrafter"/>
</dbReference>
<feature type="binding site" evidence="4">
    <location>
        <position position="101"/>
    </location>
    <ligand>
        <name>pyridoxal 5'-phosphate</name>
        <dbReference type="ChEBI" id="CHEBI:597326"/>
    </ligand>
</feature>
<keyword evidence="2 4" id="KW-0378">Hydrolase</keyword>
<dbReference type="KEGG" id="otk:C6570_12710"/>
<dbReference type="PIRSF" id="PIRSF038800">
    <property type="entry name" value="KYNU"/>
    <property type="match status" value="1"/>
</dbReference>
<feature type="binding site" evidence="4">
    <location>
        <position position="257"/>
    </location>
    <ligand>
        <name>pyridoxal 5'-phosphate</name>
        <dbReference type="ChEBI" id="CHEBI:597326"/>
    </ligand>
</feature>
<protein>
    <recommendedName>
        <fullName evidence="4 5">Kynureninase</fullName>
        <ecNumber evidence="4 5">3.7.1.3</ecNumber>
    </recommendedName>
    <alternativeName>
        <fullName evidence="4">L-kynurenine hydrolase</fullName>
    </alternativeName>
</protein>